<evidence type="ECO:0000259" key="4">
    <source>
        <dbReference type="Pfam" id="PF25888"/>
    </source>
</evidence>
<organism evidence="5 6">
    <name type="scientific">Suicoccus acidiformans</name>
    <dbReference type="NCBI Taxonomy" id="2036206"/>
    <lineage>
        <taxon>Bacteria</taxon>
        <taxon>Bacillati</taxon>
        <taxon>Bacillota</taxon>
        <taxon>Bacilli</taxon>
        <taxon>Lactobacillales</taxon>
        <taxon>Aerococcaceae</taxon>
        <taxon>Suicoccus</taxon>
    </lineage>
</organism>
<feature type="region of interest" description="Disordered" evidence="2">
    <location>
        <begin position="419"/>
        <end position="442"/>
    </location>
</feature>
<dbReference type="Proteomes" id="UP000263232">
    <property type="component" value="Chromosome"/>
</dbReference>
<keyword evidence="6" id="KW-1185">Reference proteome</keyword>
<reference evidence="5 6" key="1">
    <citation type="submission" date="2017-09" db="EMBL/GenBank/DDBJ databases">
        <title>Complete genome sequence of Oxytococcus suis strain ZY16052.</title>
        <authorList>
            <person name="Li F."/>
        </authorList>
    </citation>
    <scope>NUCLEOTIDE SEQUENCE [LARGE SCALE GENOMIC DNA]</scope>
    <source>
        <strain evidence="5 6">ZY16052</strain>
    </source>
</reference>
<feature type="compositionally biased region" description="Polar residues" evidence="2">
    <location>
        <begin position="428"/>
        <end position="441"/>
    </location>
</feature>
<proteinExistence type="inferred from homology"/>
<evidence type="ECO:0000259" key="3">
    <source>
        <dbReference type="Pfam" id="PF07261"/>
    </source>
</evidence>
<dbReference type="Pfam" id="PF07261">
    <property type="entry name" value="DnaB_2"/>
    <property type="match status" value="1"/>
</dbReference>
<dbReference type="OrthoDB" id="2082007at2"/>
<evidence type="ECO:0000256" key="2">
    <source>
        <dbReference type="SAM" id="MobiDB-lite"/>
    </source>
</evidence>
<evidence type="ECO:0000256" key="1">
    <source>
        <dbReference type="ARBA" id="ARBA00093462"/>
    </source>
</evidence>
<comment type="similarity">
    <text evidence="1">Belongs to the DnaB/DnaD family.</text>
</comment>
<dbReference type="KEGG" id="abae:CL176_03235"/>
<accession>A0A347WJ64</accession>
<feature type="domain" description="Replicative helicase loading/DNA remodeling protein DnaB N-terminal winged helix" evidence="4">
    <location>
        <begin position="4"/>
        <end position="254"/>
    </location>
</feature>
<sequence>MNVQPLQPFEIAYPYDQTVSYASLTQCYQPIVGGFAISLYLTLLHLPAQRRRYQHTDLMQQMDSNLQVIEASRQALEAVGLLDSYRDEASHEKVQQQTYLYQLYAPKTIPAFLQDALLSTALYEKIGDQRFQELMEANFPQEDPANLAKVSRSFQQQFKAASPRGRQEVQAMQKALHQAEAQQTLSFDYSKYLKLLIADGIDHAQLTQHLKEEVLALTQVYGLDEVQMAQLTKLAYNHITKRLEIEQLKAIVQQRQSSVAYVNASGEAQQEESTDFKETQVKRLKELKDSYPNFKEETYQLILLAEHLPKDAFLKQTKKALDGFATDNELYYIKELSERTNLNEAVINILVYYLLVIQKNPNVYKNSLQRFANEWQQQNIQSAPQALIYIQDKEIKRQKQQERRQQSYANRRQPYQEVVPEWMKEAQKAQSDNGASHSANVYEQIDEEELLKELNELMGEGDRDAKDW</sequence>
<dbReference type="EMBL" id="CP023434">
    <property type="protein sequence ID" value="AXY25121.1"/>
    <property type="molecule type" value="Genomic_DNA"/>
</dbReference>
<dbReference type="InterPro" id="IPR058660">
    <property type="entry name" value="WHD_DnaB"/>
</dbReference>
<protein>
    <submittedName>
        <fullName evidence="5">Uncharacterized protein</fullName>
    </submittedName>
</protein>
<name>A0A347WJ64_9LACT</name>
<feature type="domain" description="DnaB/C C-terminal" evidence="3">
    <location>
        <begin position="315"/>
        <end position="387"/>
    </location>
</feature>
<evidence type="ECO:0000313" key="5">
    <source>
        <dbReference type="EMBL" id="AXY25121.1"/>
    </source>
</evidence>
<dbReference type="Pfam" id="PF25888">
    <property type="entry name" value="WHD_DnaB"/>
    <property type="match status" value="1"/>
</dbReference>
<gene>
    <name evidence="5" type="ORF">CL176_03235</name>
</gene>
<dbReference type="RefSeq" id="WP_118990037.1">
    <property type="nucleotide sequence ID" value="NZ_CP023434.1"/>
</dbReference>
<evidence type="ECO:0000313" key="6">
    <source>
        <dbReference type="Proteomes" id="UP000263232"/>
    </source>
</evidence>
<dbReference type="AlphaFoldDB" id="A0A347WJ64"/>
<dbReference type="InterPro" id="IPR006343">
    <property type="entry name" value="DnaB/C_C"/>
</dbReference>